<proteinExistence type="predicted"/>
<dbReference type="InterPro" id="IPR038731">
    <property type="entry name" value="RgtA/B/C-like"/>
</dbReference>
<accession>A0A430FDM4</accession>
<gene>
    <name evidence="3" type="ORF">D2E23_1179</name>
</gene>
<feature type="transmembrane region" description="Helical" evidence="1">
    <location>
        <begin position="98"/>
        <end position="121"/>
    </location>
</feature>
<keyword evidence="1" id="KW-1133">Transmembrane helix</keyword>
<protein>
    <recommendedName>
        <fullName evidence="2">Glycosyltransferase RgtA/B/C/D-like domain-containing protein</fullName>
    </recommendedName>
</protein>
<name>A0A430FDM4_9BIFI</name>
<dbReference type="RefSeq" id="WP_126030063.1">
    <property type="nucleotide sequence ID" value="NZ_QXGJ01000005.1"/>
</dbReference>
<dbReference type="EMBL" id="QXGJ01000005">
    <property type="protein sequence ID" value="RSX50888.1"/>
    <property type="molecule type" value="Genomic_DNA"/>
</dbReference>
<reference evidence="3 4" key="1">
    <citation type="submission" date="2018-09" db="EMBL/GenBank/DDBJ databases">
        <title>Characterization of the phylogenetic diversity of five novel species belonging to the genus Bifidobacterium.</title>
        <authorList>
            <person name="Lugli G.A."/>
            <person name="Duranti S."/>
            <person name="Milani C."/>
        </authorList>
    </citation>
    <scope>NUCLEOTIDE SEQUENCE [LARGE SCALE GENOMIC DNA]</scope>
    <source>
        <strain evidence="3 4">2028B</strain>
    </source>
</reference>
<comment type="caution">
    <text evidence="3">The sequence shown here is derived from an EMBL/GenBank/DDBJ whole genome shotgun (WGS) entry which is preliminary data.</text>
</comment>
<feature type="domain" description="Glycosyltransferase RgtA/B/C/D-like" evidence="2">
    <location>
        <begin position="174"/>
        <end position="316"/>
    </location>
</feature>
<feature type="transmembrane region" description="Helical" evidence="1">
    <location>
        <begin position="457"/>
        <end position="479"/>
    </location>
</feature>
<evidence type="ECO:0000313" key="4">
    <source>
        <dbReference type="Proteomes" id="UP000288607"/>
    </source>
</evidence>
<evidence type="ECO:0000256" key="1">
    <source>
        <dbReference type="SAM" id="Phobius"/>
    </source>
</evidence>
<feature type="transmembrane region" description="Helical" evidence="1">
    <location>
        <begin position="511"/>
        <end position="531"/>
    </location>
</feature>
<feature type="transmembrane region" description="Helical" evidence="1">
    <location>
        <begin position="216"/>
        <end position="236"/>
    </location>
</feature>
<feature type="transmembrane region" description="Helical" evidence="1">
    <location>
        <begin position="308"/>
        <end position="328"/>
    </location>
</feature>
<dbReference type="Pfam" id="PF13231">
    <property type="entry name" value="PMT_2"/>
    <property type="match status" value="1"/>
</dbReference>
<feature type="transmembrane region" description="Helical" evidence="1">
    <location>
        <begin position="68"/>
        <end position="86"/>
    </location>
</feature>
<dbReference type="AlphaFoldDB" id="A0A430FDM4"/>
<sequence>MNTERSTISPPREKTKKLFRVSTIGNGIQTLAIWASIIFFSIVGMISLIITTTMPDYTYNVQFTTRNWWIVLILSIVVVSILSLLSHKDILQKIDTRVLSHVLVGYSVIFGVFWAALANVWPEWDPFYVLKAAQATSDPSLQLQCPGDEVSWILCPGGYLERSPYQIPLVLFDKFLYYIFGTGTYLAFEFINVLCTAATFYLLGKLAEYIFSEKRFTNTTLLLCFAFLPLIFYITFAYGNTLALPFLIAALILQVNYFKNRQLRYAVISLVCLVIGLLFKSSMIYVLAAMVVIWIIAALKDRSLRDGICIILAIVFYITSGFITSASAEYLGLNPNNGEPKTVWIAMGLQKPSKSSPNNYGWYNGYPLKWAPENYDLSQIEVESKESIKQSISDFKNDPAYAWTFFSKKFLSEWTDPLYESLLASNWSHRGNDRPIMSEREISPVLHSIYYGKANKMILLLMDTLQFLLLFGTTVTVFYKRKELSIHQIAPAIIPLGMALLYLLWEAQSQYIMPAYIVMIPFAGAGLVITADKFSQVINRIKS</sequence>
<keyword evidence="1" id="KW-0812">Transmembrane</keyword>
<keyword evidence="4" id="KW-1185">Reference proteome</keyword>
<feature type="transmembrane region" description="Helical" evidence="1">
    <location>
        <begin position="242"/>
        <end position="258"/>
    </location>
</feature>
<feature type="transmembrane region" description="Helical" evidence="1">
    <location>
        <begin position="486"/>
        <end position="505"/>
    </location>
</feature>
<keyword evidence="1" id="KW-0472">Membrane</keyword>
<evidence type="ECO:0000259" key="2">
    <source>
        <dbReference type="Pfam" id="PF13231"/>
    </source>
</evidence>
<feature type="transmembrane region" description="Helical" evidence="1">
    <location>
        <begin position="175"/>
        <end position="204"/>
    </location>
</feature>
<feature type="transmembrane region" description="Helical" evidence="1">
    <location>
        <begin position="21"/>
        <end position="48"/>
    </location>
</feature>
<evidence type="ECO:0000313" key="3">
    <source>
        <dbReference type="EMBL" id="RSX50888.1"/>
    </source>
</evidence>
<dbReference type="Proteomes" id="UP000288607">
    <property type="component" value="Unassembled WGS sequence"/>
</dbReference>
<organism evidence="3 4">
    <name type="scientific">Bifidobacterium callimiconis</name>
    <dbReference type="NCBI Taxonomy" id="2306973"/>
    <lineage>
        <taxon>Bacteria</taxon>
        <taxon>Bacillati</taxon>
        <taxon>Actinomycetota</taxon>
        <taxon>Actinomycetes</taxon>
        <taxon>Bifidobacteriales</taxon>
        <taxon>Bifidobacteriaceae</taxon>
        <taxon>Bifidobacterium</taxon>
    </lineage>
</organism>
<dbReference type="OrthoDB" id="1998185at2"/>
<feature type="transmembrane region" description="Helical" evidence="1">
    <location>
        <begin position="263"/>
        <end position="279"/>
    </location>
</feature>